<dbReference type="InterPro" id="IPR040366">
    <property type="entry name" value="Nab2/ZC3H14"/>
</dbReference>
<dbReference type="InterPro" id="IPR000504">
    <property type="entry name" value="RRM_dom"/>
</dbReference>
<evidence type="ECO:0000313" key="5">
    <source>
        <dbReference type="Proteomes" id="UP000030748"/>
    </source>
</evidence>
<accession>A0A022QRK6</accession>
<feature type="compositionally biased region" description="Basic and acidic residues" evidence="2">
    <location>
        <begin position="188"/>
        <end position="199"/>
    </location>
</feature>
<dbReference type="eggNOG" id="KOG3702">
    <property type="taxonomic scope" value="Eukaryota"/>
</dbReference>
<feature type="domain" description="RRM" evidence="3">
    <location>
        <begin position="518"/>
        <end position="595"/>
    </location>
</feature>
<dbReference type="GO" id="GO:0043488">
    <property type="term" value="P:regulation of mRNA stability"/>
    <property type="evidence" value="ECO:0000318"/>
    <property type="project" value="GO_Central"/>
</dbReference>
<dbReference type="GO" id="GO:0005634">
    <property type="term" value="C:nucleus"/>
    <property type="evidence" value="ECO:0000318"/>
    <property type="project" value="GO_Central"/>
</dbReference>
<dbReference type="EMBL" id="KI630978">
    <property type="protein sequence ID" value="EYU31357.1"/>
    <property type="molecule type" value="Genomic_DNA"/>
</dbReference>
<reference evidence="4 5" key="1">
    <citation type="journal article" date="2013" name="Proc. Natl. Acad. Sci. U.S.A.">
        <title>Fine-scale variation in meiotic recombination in Mimulus inferred from population shotgun sequencing.</title>
        <authorList>
            <person name="Hellsten U."/>
            <person name="Wright K.M."/>
            <person name="Jenkins J."/>
            <person name="Shu S."/>
            <person name="Yuan Y."/>
            <person name="Wessler S.R."/>
            <person name="Schmutz J."/>
            <person name="Willis J.H."/>
            <person name="Rokhsar D.S."/>
        </authorList>
    </citation>
    <scope>NUCLEOTIDE SEQUENCE [LARGE SCALE GENOMIC DNA]</scope>
    <source>
        <strain evidence="5">cv. DUN x IM62</strain>
    </source>
</reference>
<dbReference type="PANTHER" id="PTHR14738">
    <property type="entry name" value="ZINC FINGER CCCH DOMAIN-CONTAINING PROTEIN 14"/>
    <property type="match status" value="1"/>
</dbReference>
<protein>
    <recommendedName>
        <fullName evidence="3">RRM domain-containing protein</fullName>
    </recommendedName>
</protein>
<feature type="region of interest" description="Disordered" evidence="2">
    <location>
        <begin position="87"/>
        <end position="115"/>
    </location>
</feature>
<dbReference type="Pfam" id="PF01480">
    <property type="entry name" value="PWI"/>
    <property type="match status" value="1"/>
</dbReference>
<keyword evidence="1" id="KW-0694">RNA-binding</keyword>
<dbReference type="SUPFAM" id="SSF54928">
    <property type="entry name" value="RNA-binding domain, RBD"/>
    <property type="match status" value="1"/>
</dbReference>
<dbReference type="Gene3D" id="1.20.1390.10">
    <property type="entry name" value="PWI domain"/>
    <property type="match status" value="1"/>
</dbReference>
<dbReference type="PROSITE" id="PS50102">
    <property type="entry name" value="RRM"/>
    <property type="match status" value="1"/>
</dbReference>
<feature type="compositionally biased region" description="Basic residues" evidence="2">
    <location>
        <begin position="171"/>
        <end position="187"/>
    </location>
</feature>
<dbReference type="Proteomes" id="UP000030748">
    <property type="component" value="Unassembled WGS sequence"/>
</dbReference>
<dbReference type="Pfam" id="PF00076">
    <property type="entry name" value="RRM_1"/>
    <property type="match status" value="1"/>
</dbReference>
<dbReference type="STRING" id="4155.A0A022QRK6"/>
<evidence type="ECO:0000256" key="1">
    <source>
        <dbReference type="PROSITE-ProRule" id="PRU00176"/>
    </source>
</evidence>
<evidence type="ECO:0000313" key="4">
    <source>
        <dbReference type="EMBL" id="EYU31357.1"/>
    </source>
</evidence>
<feature type="region of interest" description="Disordered" evidence="2">
    <location>
        <begin position="153"/>
        <end position="270"/>
    </location>
</feature>
<gene>
    <name evidence="4" type="ORF">MIMGU_mgv1a002346mg</name>
</gene>
<feature type="compositionally biased region" description="Polar residues" evidence="2">
    <location>
        <begin position="659"/>
        <end position="668"/>
    </location>
</feature>
<dbReference type="PhylomeDB" id="A0A022QRK6"/>
<proteinExistence type="predicted"/>
<evidence type="ECO:0000256" key="2">
    <source>
        <dbReference type="SAM" id="MobiDB-lite"/>
    </source>
</evidence>
<dbReference type="GO" id="GO:0005737">
    <property type="term" value="C:cytoplasm"/>
    <property type="evidence" value="ECO:0000318"/>
    <property type="project" value="GO_Central"/>
</dbReference>
<organism evidence="4 5">
    <name type="scientific">Erythranthe guttata</name>
    <name type="common">Yellow monkey flower</name>
    <name type="synonym">Mimulus guttatus</name>
    <dbReference type="NCBI Taxonomy" id="4155"/>
    <lineage>
        <taxon>Eukaryota</taxon>
        <taxon>Viridiplantae</taxon>
        <taxon>Streptophyta</taxon>
        <taxon>Embryophyta</taxon>
        <taxon>Tracheophyta</taxon>
        <taxon>Spermatophyta</taxon>
        <taxon>Magnoliopsida</taxon>
        <taxon>eudicotyledons</taxon>
        <taxon>Gunneridae</taxon>
        <taxon>Pentapetalae</taxon>
        <taxon>asterids</taxon>
        <taxon>lamiids</taxon>
        <taxon>Lamiales</taxon>
        <taxon>Phrymaceae</taxon>
        <taxon>Erythranthe</taxon>
    </lineage>
</organism>
<dbReference type="InterPro" id="IPR012677">
    <property type="entry name" value="Nucleotide-bd_a/b_plait_sf"/>
</dbReference>
<dbReference type="GO" id="GO:0008143">
    <property type="term" value="F:poly(A) binding"/>
    <property type="evidence" value="ECO:0000318"/>
    <property type="project" value="GO_Central"/>
</dbReference>
<feature type="compositionally biased region" description="Polar residues" evidence="2">
    <location>
        <begin position="153"/>
        <end position="162"/>
    </location>
</feature>
<evidence type="ECO:0000259" key="3">
    <source>
        <dbReference type="PROSITE" id="PS50102"/>
    </source>
</evidence>
<dbReference type="AlphaFoldDB" id="A0A022QRK6"/>
<dbReference type="InterPro" id="IPR035979">
    <property type="entry name" value="RBD_domain_sf"/>
</dbReference>
<feature type="region of interest" description="Disordered" evidence="2">
    <location>
        <begin position="654"/>
        <end position="685"/>
    </location>
</feature>
<dbReference type="OrthoDB" id="4726at2759"/>
<keyword evidence="5" id="KW-1185">Reference proteome</keyword>
<sequence>MGEDDRAFGVDFSIEGVSRLREDVGEKLKEFMGDYTDDTLVEYVIVLLKNGRSKDEAKSELNVFLGDDSDSFVSWLWDHLGSNSSLYMQPEKAHPDGAPEQKPTSGDKAGKTESHQIESGFHKANFIKIHGHHRHREVKSVVSDAFEKEVPLNSVTDNVNPQDETHQMVGRAKKSLSPRPTIHKKRRKTEEKQSRKRENSQPTVCAPRRLLQFAVRDAVGTPRPSSATAEPRPSSATAEPRPSSATAEPSLKRLRSVVSTSTGDPLLEERPQRIRRTTMSSAAIKAVAEAVKDVNKVRPSRNVFDRLGRTTDVVSETTNHREYENVAEDVGGIDFIVEKDDFHSAYDPRNGSSRLQESNMSSFHETIMDSDLGYDGEGYDDLDARGREAIDISRSGTYGYGAVENVDERLHRPRKDLGQPATVHNTSLKIASAVGMNKRKPQYQEEREGLETYNDKVVQGSDTLATKSDVWLMKENNNPIVASNGNATPDIIMQQPEKTPTSTWLHNTGPPTEDADSRTIFVSNVHFAATKDSLSRHFNKFGEVLKVIILTDPATGQPKGSAYIEFMRKEAAELALSLDGTYFMSRNLKIVRKSAAQTETVASVTTRPPRVARASPFAIPRFGRAPFPRGIPALYRTRIPLKPGGGARSFQWKREGEETSVQPPTTRGLTYVRPESKTNASTGTA</sequence>
<dbReference type="SMART" id="SM00360">
    <property type="entry name" value="RRM"/>
    <property type="match status" value="1"/>
</dbReference>
<dbReference type="InterPro" id="IPR002483">
    <property type="entry name" value="PWI_dom"/>
</dbReference>
<dbReference type="PANTHER" id="PTHR14738:SF32">
    <property type="entry name" value="RNA BINDING (RRM_RBD_RNP MOTIFS) FAMILY PROTEIN"/>
    <property type="match status" value="1"/>
</dbReference>
<name>A0A022QRK6_ERYGU</name>
<dbReference type="Gene3D" id="3.30.70.330">
    <property type="match status" value="1"/>
</dbReference>